<feature type="transmembrane region" description="Helical" evidence="1">
    <location>
        <begin position="65"/>
        <end position="90"/>
    </location>
</feature>
<evidence type="ECO:0000313" key="3">
    <source>
        <dbReference type="Proteomes" id="UP000008952"/>
    </source>
</evidence>
<dbReference type="Proteomes" id="UP000008952">
    <property type="component" value="Unassembled WGS sequence"/>
</dbReference>
<dbReference type="STRING" id="1094558.ME5_00493"/>
<dbReference type="AlphaFoldDB" id="J0QYH2"/>
<organism evidence="2 3">
    <name type="scientific">Bartonella tamiae Th239</name>
    <dbReference type="NCBI Taxonomy" id="1094558"/>
    <lineage>
        <taxon>Bacteria</taxon>
        <taxon>Pseudomonadati</taxon>
        <taxon>Pseudomonadota</taxon>
        <taxon>Alphaproteobacteria</taxon>
        <taxon>Hyphomicrobiales</taxon>
        <taxon>Bartonellaceae</taxon>
        <taxon>Bartonella</taxon>
    </lineage>
</organism>
<accession>J0QYH2</accession>
<dbReference type="EMBL" id="AIMB01000003">
    <property type="protein sequence ID" value="EJF91161.1"/>
    <property type="molecule type" value="Genomic_DNA"/>
</dbReference>
<name>J0QYH2_9HYPH</name>
<keyword evidence="1" id="KW-1133">Transmembrane helix</keyword>
<evidence type="ECO:0000313" key="2">
    <source>
        <dbReference type="EMBL" id="EJF91161.1"/>
    </source>
</evidence>
<dbReference type="OrthoDB" id="2414439at2"/>
<comment type="caution">
    <text evidence="2">The sequence shown here is derived from an EMBL/GenBank/DDBJ whole genome shotgun (WGS) entry which is preliminary data.</text>
</comment>
<proteinExistence type="predicted"/>
<keyword evidence="1" id="KW-0812">Transmembrane</keyword>
<keyword evidence="3" id="KW-1185">Reference proteome</keyword>
<dbReference type="SUPFAM" id="SSF103473">
    <property type="entry name" value="MFS general substrate transporter"/>
    <property type="match status" value="1"/>
</dbReference>
<protein>
    <recommendedName>
        <fullName evidence="4">Major facilitator superfamily (MFS) profile domain-containing protein</fullName>
    </recommendedName>
</protein>
<reference evidence="2 3" key="1">
    <citation type="submission" date="2012-03" db="EMBL/GenBank/DDBJ databases">
        <title>The Genome Sequence of Bartonella tamiae Th239.</title>
        <authorList>
            <consortium name="The Broad Institute Genome Sequencing Platform"/>
            <consortium name="The Broad Institute Genome Sequencing Center for Infectious Disease"/>
            <person name="Feldgarden M."/>
            <person name="Kirby J."/>
            <person name="Kosoy M."/>
            <person name="Birtles R."/>
            <person name="Probert W.S."/>
            <person name="Chiaraviglio L."/>
            <person name="Young S.K."/>
            <person name="Zeng Q."/>
            <person name="Gargeya S."/>
            <person name="Fitzgerald M."/>
            <person name="Haas B."/>
            <person name="Abouelleil A."/>
            <person name="Alvarado L."/>
            <person name="Arachchi H.M."/>
            <person name="Berlin A."/>
            <person name="Chapman S.B."/>
            <person name="Gearin G."/>
            <person name="Goldberg J."/>
            <person name="Griggs A."/>
            <person name="Gujja S."/>
            <person name="Hansen M."/>
            <person name="Heiman D."/>
            <person name="Howarth C."/>
            <person name="Larimer J."/>
            <person name="Lui A."/>
            <person name="MacDonald P.J.P."/>
            <person name="McCowen C."/>
            <person name="Montmayeur A."/>
            <person name="Murphy C."/>
            <person name="Neiman D."/>
            <person name="Pearson M."/>
            <person name="Priest M."/>
            <person name="Roberts A."/>
            <person name="Saif S."/>
            <person name="Shea T."/>
            <person name="Sisk P."/>
            <person name="Stolte C."/>
            <person name="Sykes S."/>
            <person name="Wortman J."/>
            <person name="Nusbaum C."/>
            <person name="Birren B."/>
        </authorList>
    </citation>
    <scope>NUCLEOTIDE SEQUENCE [LARGE SCALE GENOMIC DNA]</scope>
    <source>
        <strain evidence="2 3">Th239</strain>
    </source>
</reference>
<evidence type="ECO:0000256" key="1">
    <source>
        <dbReference type="SAM" id="Phobius"/>
    </source>
</evidence>
<gene>
    <name evidence="2" type="ORF">ME5_00493</name>
</gene>
<evidence type="ECO:0008006" key="4">
    <source>
        <dbReference type="Google" id="ProtNLM"/>
    </source>
</evidence>
<feature type="transmembrane region" description="Helical" evidence="1">
    <location>
        <begin position="36"/>
        <end position="59"/>
    </location>
</feature>
<dbReference type="RefSeq" id="WP_008038092.1">
    <property type="nucleotide sequence ID" value="NZ_JH725147.1"/>
</dbReference>
<dbReference type="HOGENOM" id="CLU_2421016_0_0_5"/>
<feature type="transmembrane region" description="Helical" evidence="1">
    <location>
        <begin position="6"/>
        <end position="24"/>
    </location>
</feature>
<sequence length="91" mass="9990">MLTFEAGMLFAPTNVGFLVASLSASKFIKHIVQKTLILVMSNYGIGLVLLVALVLFGAYDHRQSHWMISALLVFGFGQGLSMTPLLMLCWV</sequence>
<dbReference type="PATRIC" id="fig|1094558.3.peg.545"/>
<dbReference type="InterPro" id="IPR036259">
    <property type="entry name" value="MFS_trans_sf"/>
</dbReference>
<keyword evidence="1" id="KW-0472">Membrane</keyword>